<dbReference type="EMBL" id="DF839651">
    <property type="protein sequence ID" value="GAT44301.1"/>
    <property type="molecule type" value="Genomic_DNA"/>
</dbReference>
<keyword evidence="2" id="KW-1185">Reference proteome</keyword>
<evidence type="ECO:0000313" key="1">
    <source>
        <dbReference type="EMBL" id="GAT44301.1"/>
    </source>
</evidence>
<dbReference type="Proteomes" id="UP000815677">
    <property type="component" value="Unassembled WGS sequence"/>
</dbReference>
<accession>A0ABQ0KZF9</accession>
<organism evidence="1 2">
    <name type="scientific">Mycena chlorophos</name>
    <name type="common">Agaric fungus</name>
    <name type="synonym">Agaricus chlorophos</name>
    <dbReference type="NCBI Taxonomy" id="658473"/>
    <lineage>
        <taxon>Eukaryota</taxon>
        <taxon>Fungi</taxon>
        <taxon>Dikarya</taxon>
        <taxon>Basidiomycota</taxon>
        <taxon>Agaricomycotina</taxon>
        <taxon>Agaricomycetes</taxon>
        <taxon>Agaricomycetidae</taxon>
        <taxon>Agaricales</taxon>
        <taxon>Marasmiineae</taxon>
        <taxon>Mycenaceae</taxon>
        <taxon>Mycena</taxon>
    </lineage>
</organism>
<evidence type="ECO:0000313" key="2">
    <source>
        <dbReference type="Proteomes" id="UP000815677"/>
    </source>
</evidence>
<reference evidence="1" key="1">
    <citation type="submission" date="2014-09" db="EMBL/GenBank/DDBJ databases">
        <title>Genome sequence of the luminous mushroom Mycena chlorophos for searching fungal bioluminescence genes.</title>
        <authorList>
            <person name="Tanaka Y."/>
            <person name="Kasuga D."/>
            <person name="Oba Y."/>
            <person name="Hase S."/>
            <person name="Sato K."/>
            <person name="Oba Y."/>
            <person name="Sakakibara Y."/>
        </authorList>
    </citation>
    <scope>NUCLEOTIDE SEQUENCE</scope>
</reference>
<gene>
    <name evidence="1" type="ORF">MCHLO_01939</name>
</gene>
<sequence>MPSVSIVTGKSIKKCVPFTPPVANSKTAAICEAADNWSNLWATGCCPSVALAHTPPSLASALTITCGRICAFNAVHNRLADPLRLPRFFVELQPAADFASVPESRRYQVQAAGMMADDVLLSVASKMSPSVETQITTWLAKGERTANKLGLVAHAGDHWLCFTSPGLDALFSGQFPYRQGGRLESEMRTFFERDFQTIVTHGNPGDDWKQMLAYKRRAVYEEYPELI</sequence>
<name>A0ABQ0KZF9_MYCCL</name>
<proteinExistence type="predicted"/>
<protein>
    <submittedName>
        <fullName evidence="1">Uncharacterized protein</fullName>
    </submittedName>
</protein>